<dbReference type="Proteomes" id="UP000038045">
    <property type="component" value="Unplaced"/>
</dbReference>
<feature type="compositionally biased region" description="Basic residues" evidence="1">
    <location>
        <begin position="216"/>
        <end position="239"/>
    </location>
</feature>
<feature type="compositionally biased region" description="Low complexity" evidence="1">
    <location>
        <begin position="167"/>
        <end position="178"/>
    </location>
</feature>
<name>A0A0N4Z3F2_PARTI</name>
<protein>
    <submittedName>
        <fullName evidence="3">Integral membrane protein</fullName>
    </submittedName>
</protein>
<evidence type="ECO:0000313" key="3">
    <source>
        <dbReference type="WBParaSite" id="PTRK_0000145200.1"/>
    </source>
</evidence>
<feature type="region of interest" description="Disordered" evidence="1">
    <location>
        <begin position="308"/>
        <end position="331"/>
    </location>
</feature>
<evidence type="ECO:0000313" key="2">
    <source>
        <dbReference type="Proteomes" id="UP000038045"/>
    </source>
</evidence>
<sequence length="331" mass="34792">MFWRGVFGYLPANIVQGVVGADTGSCGDVQLAGSVHGPVLGRPVRRGADGRAFRQPVSRRPNYDRRLRARRRPHGVAVAHAGQLPPAAGGGPGGHSRALLPEAGAGAVPRSGRGRPRRRHRHLERGCRAGLRRRPGAAGDGGRGTAGGYAAGPAGRPSLHPSRRTARSPARAARSPAAEGLRRLWLSHRRRTGADRGAGLDGPLSAGAHRQPNAGRHVRLAGRSGRSRPRHGAGTRRARGSSSGSQRTGFHPGADRPARRRGRGPGRAAAGRVHDRRRPAHGRRLGHAVGGAGRLPVGHDDLLFRAGFHPGPPHRLAVAGHEHSGGQQHRP</sequence>
<feature type="compositionally biased region" description="Gly residues" evidence="1">
    <location>
        <begin position="138"/>
        <end position="150"/>
    </location>
</feature>
<keyword evidence="2" id="KW-1185">Reference proteome</keyword>
<feature type="compositionally biased region" description="Basic residues" evidence="1">
    <location>
        <begin position="274"/>
        <end position="286"/>
    </location>
</feature>
<accession>A0A0N4Z3F2</accession>
<feature type="compositionally biased region" description="Low complexity" evidence="1">
    <location>
        <begin position="240"/>
        <end position="249"/>
    </location>
</feature>
<feature type="compositionally biased region" description="Basic residues" evidence="1">
    <location>
        <begin position="112"/>
        <end position="123"/>
    </location>
</feature>
<proteinExistence type="predicted"/>
<evidence type="ECO:0000256" key="1">
    <source>
        <dbReference type="SAM" id="MobiDB-lite"/>
    </source>
</evidence>
<organism evidence="2 3">
    <name type="scientific">Parastrongyloides trichosuri</name>
    <name type="common">Possum-specific nematode worm</name>
    <dbReference type="NCBI Taxonomy" id="131310"/>
    <lineage>
        <taxon>Eukaryota</taxon>
        <taxon>Metazoa</taxon>
        <taxon>Ecdysozoa</taxon>
        <taxon>Nematoda</taxon>
        <taxon>Chromadorea</taxon>
        <taxon>Rhabditida</taxon>
        <taxon>Tylenchina</taxon>
        <taxon>Panagrolaimomorpha</taxon>
        <taxon>Strongyloidoidea</taxon>
        <taxon>Strongyloididae</taxon>
        <taxon>Parastrongyloides</taxon>
    </lineage>
</organism>
<reference evidence="3" key="1">
    <citation type="submission" date="2017-02" db="UniProtKB">
        <authorList>
            <consortium name="WormBaseParasite"/>
        </authorList>
    </citation>
    <scope>IDENTIFICATION</scope>
</reference>
<dbReference type="WBParaSite" id="PTRK_0000145200.1">
    <property type="protein sequence ID" value="PTRK_0000145200.1"/>
    <property type="gene ID" value="PTRK_0000145200"/>
</dbReference>
<feature type="region of interest" description="Disordered" evidence="1">
    <location>
        <begin position="77"/>
        <end position="293"/>
    </location>
</feature>
<dbReference type="AlphaFoldDB" id="A0A0N4Z3F2"/>